<dbReference type="PROSITE" id="PS51192">
    <property type="entry name" value="HELICASE_ATP_BIND_1"/>
    <property type="match status" value="1"/>
</dbReference>
<keyword evidence="10" id="KW-0067">ATP-binding</keyword>
<dbReference type="InterPro" id="IPR002121">
    <property type="entry name" value="HRDC_dom"/>
</dbReference>
<evidence type="ECO:0000256" key="2">
    <source>
        <dbReference type="ARBA" id="ARBA00001947"/>
    </source>
</evidence>
<dbReference type="GO" id="GO:0006310">
    <property type="term" value="P:DNA recombination"/>
    <property type="evidence" value="ECO:0007669"/>
    <property type="project" value="UniProtKB-UniRule"/>
</dbReference>
<dbReference type="CDD" id="cd17920">
    <property type="entry name" value="DEXHc_RecQ"/>
    <property type="match status" value="1"/>
</dbReference>
<dbReference type="CDD" id="cd18794">
    <property type="entry name" value="SF2_C_RecQ"/>
    <property type="match status" value="1"/>
</dbReference>
<dbReference type="InterPro" id="IPR001650">
    <property type="entry name" value="Helicase_C-like"/>
</dbReference>
<dbReference type="InterPro" id="IPR014001">
    <property type="entry name" value="Helicase_ATP-bd"/>
</dbReference>
<dbReference type="Gene3D" id="1.10.10.1390">
    <property type="entry name" value="ATP-dependent DNA helicase RecQ"/>
    <property type="match status" value="1"/>
</dbReference>
<dbReference type="Proteomes" id="UP000319374">
    <property type="component" value="Chromosome"/>
</dbReference>
<dbReference type="GO" id="GO:0016787">
    <property type="term" value="F:hydrolase activity"/>
    <property type="evidence" value="ECO:0007669"/>
    <property type="project" value="UniProtKB-KW"/>
</dbReference>
<dbReference type="PANTHER" id="PTHR13710">
    <property type="entry name" value="DNA HELICASE RECQ FAMILY MEMBER"/>
    <property type="match status" value="1"/>
</dbReference>
<dbReference type="InterPro" id="IPR027417">
    <property type="entry name" value="P-loop_NTPase"/>
</dbReference>
<name>A0A4Y1WY79_9BACT</name>
<dbReference type="InterPro" id="IPR010997">
    <property type="entry name" value="HRDC-like_sf"/>
</dbReference>
<keyword evidence="21" id="KW-1185">Reference proteome</keyword>
<keyword evidence="11" id="KW-0238">DNA-binding</keyword>
<keyword evidence="9" id="KW-0862">Zinc</keyword>
<dbReference type="GO" id="GO:0003677">
    <property type="term" value="F:DNA binding"/>
    <property type="evidence" value="ECO:0007669"/>
    <property type="project" value="UniProtKB-KW"/>
</dbReference>
<keyword evidence="6" id="KW-0227">DNA damage</keyword>
<keyword evidence="13" id="KW-0234">DNA repair</keyword>
<dbReference type="OrthoDB" id="9763310at2"/>
<comment type="catalytic activity">
    <reaction evidence="15">
        <text>Couples ATP hydrolysis with the unwinding of duplex DNA by translocating in the 3'-5' direction.</text>
        <dbReference type="EC" id="5.6.2.4"/>
    </reaction>
</comment>
<dbReference type="GO" id="GO:0043138">
    <property type="term" value="F:3'-5' DNA helicase activity"/>
    <property type="evidence" value="ECO:0007669"/>
    <property type="project" value="UniProtKB-EC"/>
</dbReference>
<dbReference type="SMART" id="SM00956">
    <property type="entry name" value="RQC"/>
    <property type="match status" value="1"/>
</dbReference>
<dbReference type="SUPFAM" id="SSF47819">
    <property type="entry name" value="HRDC-like"/>
    <property type="match status" value="1"/>
</dbReference>
<evidence type="ECO:0000313" key="21">
    <source>
        <dbReference type="Proteomes" id="UP000319374"/>
    </source>
</evidence>
<dbReference type="GO" id="GO:0009378">
    <property type="term" value="F:four-way junction helicase activity"/>
    <property type="evidence" value="ECO:0007669"/>
    <property type="project" value="TreeGrafter"/>
</dbReference>
<evidence type="ECO:0000256" key="6">
    <source>
        <dbReference type="ARBA" id="ARBA00022763"/>
    </source>
</evidence>
<dbReference type="GO" id="GO:0006281">
    <property type="term" value="P:DNA repair"/>
    <property type="evidence" value="ECO:0007669"/>
    <property type="project" value="UniProtKB-KW"/>
</dbReference>
<dbReference type="Pfam" id="PF00570">
    <property type="entry name" value="HRDC"/>
    <property type="match status" value="1"/>
</dbReference>
<evidence type="ECO:0000256" key="8">
    <source>
        <dbReference type="ARBA" id="ARBA00022806"/>
    </source>
</evidence>
<evidence type="ECO:0000256" key="5">
    <source>
        <dbReference type="ARBA" id="ARBA00022741"/>
    </source>
</evidence>
<dbReference type="NCBIfam" id="TIGR01389">
    <property type="entry name" value="recQ"/>
    <property type="match status" value="1"/>
</dbReference>
<dbReference type="SMART" id="SM00490">
    <property type="entry name" value="HELICc"/>
    <property type="match status" value="1"/>
</dbReference>
<feature type="domain" description="Helicase C-terminal" evidence="19">
    <location>
        <begin position="221"/>
        <end position="378"/>
    </location>
</feature>
<keyword evidence="4" id="KW-0479">Metal-binding</keyword>
<dbReference type="Pfam" id="PF16124">
    <property type="entry name" value="RecQ_Zn_bind"/>
    <property type="match status" value="1"/>
</dbReference>
<keyword evidence="14" id="KW-0413">Isomerase</keyword>
<dbReference type="InterPro" id="IPR018982">
    <property type="entry name" value="RQC_domain"/>
</dbReference>
<dbReference type="GO" id="GO:0009432">
    <property type="term" value="P:SOS response"/>
    <property type="evidence" value="ECO:0007669"/>
    <property type="project" value="UniProtKB-UniRule"/>
</dbReference>
<keyword evidence="5" id="KW-0547">Nucleotide-binding</keyword>
<sequence length="730" mass="82180">MEQYDSASLHGKLKEYFGFSSFKGNQEAVIRNVLEGKDTFVLMPTGGGKSLCYQLPALLMDGVAIVISPLIALMKNQVDAMRTFSAESGIAHFLNSSLNKTAVTQVRSDVLAGKTKLLYFAPESLTKEDNVAFLRKIRISFYAIDEAHCISEWGHDFRPEYRRIRPIINEIGPAPLIALTATATPKVQLDIQKNLGMSDAAVFKSSFNRPNLYYEIRPKHDVDREIIRFIKQNEGKSGIIYCLSRKKVEELTELLVANGIRALAYHAGMDAATRAANQDAFLMERVEVIVATIAFGMGIDKPDVRYVIHYDIPKSLEGYYQETGRAGRDGGEGHCLTFYSYKDIQKLEKFMQGKPVAEQEIGKLLLLETVSYAESSMCRRKTLLHYFGEEYTEENCGNCDNCRHPKPRIDARAALRMALEALRDLGDKFKTDYLINVLVGKNTALIKSYGHNKSKWFGAGAEHDARFWGAVLRQALIMGLVDKNIENYGLISINKRGEDYVAMPYPVTVTLDHDYDEEEKEAEAVAPVGRGGAADEELFSMLKDLRKKVAKQHGLPPFVIFQDPSLEDMAVQYPVTIEEMQNITGVGVGKARKFGAEFVKLIKAYVEEKEIIRPQDMVVKSVASKSGNKIFIIQSIDRKMDFEDIARAKDLDFDELLTEIEGIVNSGTKLDISYYLKDFMDEDKVEDIYLYFKEDAESDSLDAAIGELGSDYTEEEIRLVRIKFICEQGN</sequence>
<evidence type="ECO:0000256" key="7">
    <source>
        <dbReference type="ARBA" id="ARBA00022801"/>
    </source>
</evidence>
<keyword evidence="7" id="KW-0378">Hydrolase</keyword>
<evidence type="ECO:0000256" key="15">
    <source>
        <dbReference type="ARBA" id="ARBA00034617"/>
    </source>
</evidence>
<dbReference type="GO" id="GO:0046872">
    <property type="term" value="F:metal ion binding"/>
    <property type="evidence" value="ECO:0007669"/>
    <property type="project" value="UniProtKB-KW"/>
</dbReference>
<protein>
    <recommendedName>
        <fullName evidence="16">DNA helicase RecQ</fullName>
        <ecNumber evidence="16">5.6.2.4</ecNumber>
    </recommendedName>
</protein>
<dbReference type="InterPro" id="IPR032284">
    <property type="entry name" value="RecQ_Zn-bd"/>
</dbReference>
<dbReference type="EMBL" id="AP019736">
    <property type="protein sequence ID" value="BBL05931.1"/>
    <property type="molecule type" value="Genomic_DNA"/>
</dbReference>
<dbReference type="RefSeq" id="WP_141427795.1">
    <property type="nucleotide sequence ID" value="NZ_AP019736.1"/>
</dbReference>
<dbReference type="GO" id="GO:0005737">
    <property type="term" value="C:cytoplasm"/>
    <property type="evidence" value="ECO:0007669"/>
    <property type="project" value="TreeGrafter"/>
</dbReference>
<dbReference type="Gene3D" id="1.10.150.80">
    <property type="entry name" value="HRDC domain"/>
    <property type="match status" value="1"/>
</dbReference>
<dbReference type="Pfam" id="PF00270">
    <property type="entry name" value="DEAD"/>
    <property type="match status" value="1"/>
</dbReference>
<proteinExistence type="inferred from homology"/>
<dbReference type="Pfam" id="PF21220">
    <property type="entry name" value="RecQ-1-like_HTH"/>
    <property type="match status" value="1"/>
</dbReference>
<dbReference type="SMART" id="SM00341">
    <property type="entry name" value="HRDC"/>
    <property type="match status" value="1"/>
</dbReference>
<dbReference type="GO" id="GO:0006260">
    <property type="term" value="P:DNA replication"/>
    <property type="evidence" value="ECO:0007669"/>
    <property type="project" value="InterPro"/>
</dbReference>
<dbReference type="FunFam" id="3.40.50.300:FF:000156">
    <property type="entry name" value="ATP-dependent DNA helicase recQ"/>
    <property type="match status" value="1"/>
</dbReference>
<evidence type="ECO:0000256" key="1">
    <source>
        <dbReference type="ARBA" id="ARBA00001946"/>
    </source>
</evidence>
<reference evidence="21" key="1">
    <citation type="submission" date="2019-06" db="EMBL/GenBank/DDBJ databases">
        <title>Alistipes onderdonkii subsp. vulgaris subsp. nov., Alistipes dispar sp. nov. and Alistipes communis sp. nov., isolated from human faeces, and creation of Alistipes onderdonkii subsp. onderdonkii subsp. nov.</title>
        <authorList>
            <person name="Sakamoto M."/>
            <person name="Ikeyama N."/>
            <person name="Ogata Y."/>
            <person name="Suda W."/>
            <person name="Iino T."/>
            <person name="Hattori M."/>
            <person name="Ohkuma M."/>
        </authorList>
    </citation>
    <scope>NUCLEOTIDE SEQUENCE [LARGE SCALE GENOMIC DNA]</scope>
    <source>
        <strain evidence="21">5CPEGH6</strain>
    </source>
</reference>
<evidence type="ECO:0000256" key="11">
    <source>
        <dbReference type="ARBA" id="ARBA00023125"/>
    </source>
</evidence>
<dbReference type="NCBIfam" id="TIGR00614">
    <property type="entry name" value="recQ_fam"/>
    <property type="match status" value="1"/>
</dbReference>
<dbReference type="InterPro" id="IPR004589">
    <property type="entry name" value="DNA_helicase_ATP-dep_RecQ"/>
</dbReference>
<evidence type="ECO:0000256" key="3">
    <source>
        <dbReference type="ARBA" id="ARBA00005446"/>
    </source>
</evidence>
<evidence type="ECO:0000256" key="4">
    <source>
        <dbReference type="ARBA" id="ARBA00022723"/>
    </source>
</evidence>
<dbReference type="EC" id="5.6.2.4" evidence="16"/>
<comment type="similarity">
    <text evidence="3">Belongs to the helicase family. RecQ subfamily.</text>
</comment>
<dbReference type="AlphaFoldDB" id="A0A4Y1WY79"/>
<dbReference type="InterPro" id="IPR036388">
    <property type="entry name" value="WH-like_DNA-bd_sf"/>
</dbReference>
<evidence type="ECO:0000256" key="9">
    <source>
        <dbReference type="ARBA" id="ARBA00022833"/>
    </source>
</evidence>
<dbReference type="PROSITE" id="PS50967">
    <property type="entry name" value="HRDC"/>
    <property type="match status" value="1"/>
</dbReference>
<comment type="cofactor">
    <cofactor evidence="1">
        <name>Mg(2+)</name>
        <dbReference type="ChEBI" id="CHEBI:18420"/>
    </cofactor>
</comment>
<evidence type="ECO:0000259" key="18">
    <source>
        <dbReference type="PROSITE" id="PS51192"/>
    </source>
</evidence>
<accession>A0A4Y1WY79</accession>
<evidence type="ECO:0000259" key="19">
    <source>
        <dbReference type="PROSITE" id="PS51194"/>
    </source>
</evidence>
<feature type="domain" description="Helicase ATP-binding" evidence="18">
    <location>
        <begin position="30"/>
        <end position="201"/>
    </location>
</feature>
<keyword evidence="8 20" id="KW-0347">Helicase</keyword>
<dbReference type="GeneID" id="98672541"/>
<feature type="domain" description="HRDC" evidence="17">
    <location>
        <begin position="532"/>
        <end position="612"/>
    </location>
</feature>
<evidence type="ECO:0000256" key="14">
    <source>
        <dbReference type="ARBA" id="ARBA00023235"/>
    </source>
</evidence>
<dbReference type="InterPro" id="IPR006293">
    <property type="entry name" value="DNA_helicase_ATP-dep_RecQ_bac"/>
</dbReference>
<evidence type="ECO:0000256" key="12">
    <source>
        <dbReference type="ARBA" id="ARBA00023172"/>
    </source>
</evidence>
<gene>
    <name evidence="20" type="ORF">A5CPEGH6_05690</name>
</gene>
<evidence type="ECO:0000256" key="13">
    <source>
        <dbReference type="ARBA" id="ARBA00023204"/>
    </source>
</evidence>
<dbReference type="GO" id="GO:0005524">
    <property type="term" value="F:ATP binding"/>
    <property type="evidence" value="ECO:0007669"/>
    <property type="project" value="UniProtKB-KW"/>
</dbReference>
<dbReference type="GO" id="GO:0030894">
    <property type="term" value="C:replisome"/>
    <property type="evidence" value="ECO:0007669"/>
    <property type="project" value="TreeGrafter"/>
</dbReference>
<dbReference type="InterPro" id="IPR044876">
    <property type="entry name" value="HRDC_dom_sf"/>
</dbReference>
<dbReference type="PROSITE" id="PS51194">
    <property type="entry name" value="HELICASE_CTER"/>
    <property type="match status" value="1"/>
</dbReference>
<evidence type="ECO:0000313" key="20">
    <source>
        <dbReference type="EMBL" id="BBL05931.1"/>
    </source>
</evidence>
<dbReference type="SUPFAM" id="SSF52540">
    <property type="entry name" value="P-loop containing nucleoside triphosphate hydrolases"/>
    <property type="match status" value="1"/>
</dbReference>
<dbReference type="Gene3D" id="3.40.50.300">
    <property type="entry name" value="P-loop containing nucleotide triphosphate hydrolases"/>
    <property type="match status" value="2"/>
</dbReference>
<dbReference type="InterPro" id="IPR036390">
    <property type="entry name" value="WH_DNA-bd_sf"/>
</dbReference>
<evidence type="ECO:0000256" key="16">
    <source>
        <dbReference type="NCBIfam" id="TIGR01389"/>
    </source>
</evidence>
<dbReference type="SUPFAM" id="SSF46785">
    <property type="entry name" value="Winged helix' DNA-binding domain"/>
    <property type="match status" value="1"/>
</dbReference>
<organism evidence="20 21">
    <name type="scientific">Alistipes dispar</name>
    <dbReference type="NCBI Taxonomy" id="2585119"/>
    <lineage>
        <taxon>Bacteria</taxon>
        <taxon>Pseudomonadati</taxon>
        <taxon>Bacteroidota</taxon>
        <taxon>Bacteroidia</taxon>
        <taxon>Bacteroidales</taxon>
        <taxon>Rikenellaceae</taxon>
        <taxon>Alistipes</taxon>
    </lineage>
</organism>
<evidence type="ECO:0000259" key="17">
    <source>
        <dbReference type="PROSITE" id="PS50967"/>
    </source>
</evidence>
<dbReference type="FunFam" id="3.40.50.300:FF:001051">
    <property type="entry name" value="ATP-dependent DNA helicase RecQ"/>
    <property type="match status" value="1"/>
</dbReference>
<dbReference type="GO" id="GO:0043590">
    <property type="term" value="C:bacterial nucleoid"/>
    <property type="evidence" value="ECO:0007669"/>
    <property type="project" value="TreeGrafter"/>
</dbReference>
<dbReference type="Pfam" id="PF00271">
    <property type="entry name" value="Helicase_C"/>
    <property type="match status" value="1"/>
</dbReference>
<dbReference type="SMART" id="SM00487">
    <property type="entry name" value="DEXDc"/>
    <property type="match status" value="1"/>
</dbReference>
<dbReference type="PANTHER" id="PTHR13710:SF105">
    <property type="entry name" value="ATP-DEPENDENT DNA HELICASE Q1"/>
    <property type="match status" value="1"/>
</dbReference>
<dbReference type="KEGG" id="ada:A5CPEGH6_05690"/>
<dbReference type="InterPro" id="IPR048671">
    <property type="entry name" value="RecQ-1-like_HTH"/>
</dbReference>
<dbReference type="Pfam" id="PF09382">
    <property type="entry name" value="RQC"/>
    <property type="match status" value="1"/>
</dbReference>
<keyword evidence="12" id="KW-0233">DNA recombination</keyword>
<evidence type="ECO:0000256" key="10">
    <source>
        <dbReference type="ARBA" id="ARBA00022840"/>
    </source>
</evidence>
<dbReference type="Gene3D" id="1.10.10.10">
    <property type="entry name" value="Winged helix-like DNA-binding domain superfamily/Winged helix DNA-binding domain"/>
    <property type="match status" value="1"/>
</dbReference>
<dbReference type="InterPro" id="IPR011545">
    <property type="entry name" value="DEAD/DEAH_box_helicase_dom"/>
</dbReference>
<comment type="cofactor">
    <cofactor evidence="2">
        <name>Zn(2+)</name>
        <dbReference type="ChEBI" id="CHEBI:29105"/>
    </cofactor>
</comment>